<feature type="domain" description="HTH merR-type" evidence="2">
    <location>
        <begin position="1"/>
        <end position="68"/>
    </location>
</feature>
<dbReference type="PATRIC" id="fig|1365250.3.peg.2323"/>
<evidence type="ECO:0000256" key="1">
    <source>
        <dbReference type="ARBA" id="ARBA00023125"/>
    </source>
</evidence>
<evidence type="ECO:0000313" key="4">
    <source>
        <dbReference type="Proteomes" id="UP000076643"/>
    </source>
</evidence>
<keyword evidence="4" id="KW-1185">Reference proteome</keyword>
<dbReference type="GO" id="GO:0003700">
    <property type="term" value="F:DNA-binding transcription factor activity"/>
    <property type="evidence" value="ECO:0007669"/>
    <property type="project" value="InterPro"/>
</dbReference>
<dbReference type="CDD" id="cd01282">
    <property type="entry name" value="HTH_MerR-like_sg3"/>
    <property type="match status" value="1"/>
</dbReference>
<evidence type="ECO:0000259" key="2">
    <source>
        <dbReference type="PROSITE" id="PS50937"/>
    </source>
</evidence>
<dbReference type="EMBL" id="AUYB01000102">
    <property type="protein sequence ID" value="KZN38023.1"/>
    <property type="molecule type" value="Genomic_DNA"/>
</dbReference>
<protein>
    <recommendedName>
        <fullName evidence="2">HTH merR-type domain-containing protein</fullName>
    </recommendedName>
</protein>
<dbReference type="InterPro" id="IPR000551">
    <property type="entry name" value="MerR-type_HTH_dom"/>
</dbReference>
<dbReference type="SUPFAM" id="SSF46955">
    <property type="entry name" value="Putative DNA-binding domain"/>
    <property type="match status" value="1"/>
</dbReference>
<comment type="caution">
    <text evidence="3">The sequence shown here is derived from an EMBL/GenBank/DDBJ whole genome shotgun (WGS) entry which is preliminary data.</text>
</comment>
<dbReference type="PANTHER" id="PTHR30204:SF92">
    <property type="entry name" value="HTH-TYPE TRANSCRIPTIONAL REGULATOR ZNTR"/>
    <property type="match status" value="1"/>
</dbReference>
<dbReference type="GO" id="GO:0003677">
    <property type="term" value="F:DNA binding"/>
    <property type="evidence" value="ECO:0007669"/>
    <property type="project" value="UniProtKB-KW"/>
</dbReference>
<dbReference type="RefSeq" id="WP_063365283.1">
    <property type="nucleotide sequence ID" value="NZ_AQHB01000046.1"/>
</dbReference>
<dbReference type="SMART" id="SM00422">
    <property type="entry name" value="HTH_MERR"/>
    <property type="match status" value="1"/>
</dbReference>
<dbReference type="Gene3D" id="1.10.1660.10">
    <property type="match status" value="1"/>
</dbReference>
<dbReference type="AlphaFoldDB" id="A0A166WSF8"/>
<sequence>MKIGELSKISGVSVRMLRYYEEQGLLQPSRTAAGYRDFNQQEIRTLERIKLLSAAGMNLNTILEFLPCVRGNALVFEPCDELIELLHAQIKQVDKKAAELAASRRVLMGFLDEIDGS</sequence>
<dbReference type="PROSITE" id="PS50937">
    <property type="entry name" value="HTH_MERR_2"/>
    <property type="match status" value="1"/>
</dbReference>
<accession>A0A166WSF8</accession>
<name>A0A166WSF8_9GAMM</name>
<dbReference type="Proteomes" id="UP000076643">
    <property type="component" value="Unassembled WGS sequence"/>
</dbReference>
<keyword evidence="1" id="KW-0238">DNA-binding</keyword>
<dbReference type="InterPro" id="IPR009061">
    <property type="entry name" value="DNA-bd_dom_put_sf"/>
</dbReference>
<gene>
    <name evidence="3" type="ORF">N475_15460</name>
</gene>
<dbReference type="Pfam" id="PF13411">
    <property type="entry name" value="MerR_1"/>
    <property type="match status" value="1"/>
</dbReference>
<proteinExistence type="predicted"/>
<organism evidence="3 4">
    <name type="scientific">Pseudoalteromonas luteoviolacea DSM 6061</name>
    <dbReference type="NCBI Taxonomy" id="1365250"/>
    <lineage>
        <taxon>Bacteria</taxon>
        <taxon>Pseudomonadati</taxon>
        <taxon>Pseudomonadota</taxon>
        <taxon>Gammaproteobacteria</taxon>
        <taxon>Alteromonadales</taxon>
        <taxon>Pseudoalteromonadaceae</taxon>
        <taxon>Pseudoalteromonas</taxon>
    </lineage>
</organism>
<dbReference type="PRINTS" id="PR00040">
    <property type="entry name" value="HTHMERR"/>
</dbReference>
<reference evidence="3 4" key="1">
    <citation type="submission" date="2013-07" db="EMBL/GenBank/DDBJ databases">
        <title>Comparative Genomic and Metabolomic Analysis of Twelve Strains of Pseudoalteromonas luteoviolacea.</title>
        <authorList>
            <person name="Vynne N.G."/>
            <person name="Mansson M."/>
            <person name="Gram L."/>
        </authorList>
    </citation>
    <scope>NUCLEOTIDE SEQUENCE [LARGE SCALE GENOMIC DNA]</scope>
    <source>
        <strain evidence="3 4">DSM 6061</strain>
    </source>
</reference>
<dbReference type="InterPro" id="IPR047057">
    <property type="entry name" value="MerR_fam"/>
</dbReference>
<evidence type="ECO:0000313" key="3">
    <source>
        <dbReference type="EMBL" id="KZN38023.1"/>
    </source>
</evidence>
<dbReference type="PROSITE" id="PS00552">
    <property type="entry name" value="HTH_MERR_1"/>
    <property type="match status" value="1"/>
</dbReference>
<dbReference type="PANTHER" id="PTHR30204">
    <property type="entry name" value="REDOX-CYCLING DRUG-SENSING TRANSCRIPTIONAL ACTIVATOR SOXR"/>
    <property type="match status" value="1"/>
</dbReference>